<proteinExistence type="predicted"/>
<gene>
    <name evidence="3" type="ORF">BST99_02535</name>
</gene>
<accession>A0A2S7T5P0</accession>
<keyword evidence="1" id="KW-0812">Transmembrane</keyword>
<evidence type="ECO:0000313" key="3">
    <source>
        <dbReference type="EMBL" id="PQJ14766.1"/>
    </source>
</evidence>
<dbReference type="Proteomes" id="UP000239366">
    <property type="component" value="Unassembled WGS sequence"/>
</dbReference>
<dbReference type="AlphaFoldDB" id="A0A2S7T5P0"/>
<dbReference type="GO" id="GO:0016301">
    <property type="term" value="F:kinase activity"/>
    <property type="evidence" value="ECO:0007669"/>
    <property type="project" value="UniProtKB-KW"/>
</dbReference>
<comment type="caution">
    <text evidence="3">The sequence shown here is derived from an EMBL/GenBank/DDBJ whole genome shotgun (WGS) entry which is preliminary data.</text>
</comment>
<dbReference type="EMBL" id="MQVX01000001">
    <property type="protein sequence ID" value="PQJ14766.1"/>
    <property type="molecule type" value="Genomic_DNA"/>
</dbReference>
<organism evidence="3 4">
    <name type="scientific">Aureicoccus marinus</name>
    <dbReference type="NCBI Taxonomy" id="754435"/>
    <lineage>
        <taxon>Bacteria</taxon>
        <taxon>Pseudomonadati</taxon>
        <taxon>Bacteroidota</taxon>
        <taxon>Flavobacteriia</taxon>
        <taxon>Flavobacteriales</taxon>
        <taxon>Flavobacteriaceae</taxon>
        <taxon>Aureicoccus</taxon>
    </lineage>
</organism>
<feature type="transmembrane region" description="Helical" evidence="1">
    <location>
        <begin position="21"/>
        <end position="39"/>
    </location>
</feature>
<reference evidence="4" key="1">
    <citation type="submission" date="2016-11" db="EMBL/GenBank/DDBJ databases">
        <title>Trade-off between light-utilization and light-protection in marine flavobacteria.</title>
        <authorList>
            <person name="Kumagai Y."/>
            <person name="Yoshizawa S."/>
            <person name="Kogure K."/>
        </authorList>
    </citation>
    <scope>NUCLEOTIDE SEQUENCE [LARGE SCALE GENOMIC DNA]</scope>
    <source>
        <strain evidence="4">SG-18</strain>
    </source>
</reference>
<keyword evidence="1" id="KW-1133">Transmembrane helix</keyword>
<protein>
    <submittedName>
        <fullName evidence="3">Histidine kinase</fullName>
    </submittedName>
</protein>
<keyword evidence="3" id="KW-0808">Transferase</keyword>
<keyword evidence="1" id="KW-0472">Membrane</keyword>
<evidence type="ECO:0000256" key="1">
    <source>
        <dbReference type="SAM" id="Phobius"/>
    </source>
</evidence>
<evidence type="ECO:0000259" key="2">
    <source>
        <dbReference type="Pfam" id="PF13239"/>
    </source>
</evidence>
<feature type="transmembrane region" description="Helical" evidence="1">
    <location>
        <begin position="45"/>
        <end position="65"/>
    </location>
</feature>
<dbReference type="Pfam" id="PF13239">
    <property type="entry name" value="2TM"/>
    <property type="match status" value="1"/>
</dbReference>
<dbReference type="RefSeq" id="WP_105000403.1">
    <property type="nucleotide sequence ID" value="NZ_MQVX01000001.1"/>
</dbReference>
<keyword evidence="3" id="KW-0418">Kinase</keyword>
<dbReference type="InterPro" id="IPR025698">
    <property type="entry name" value="2TM_dom"/>
</dbReference>
<dbReference type="OrthoDB" id="8965954at2"/>
<feature type="domain" description="2TM" evidence="2">
    <location>
        <begin position="11"/>
        <end position="88"/>
    </location>
</feature>
<name>A0A2S7T5P0_9FLAO</name>
<evidence type="ECO:0000313" key="4">
    <source>
        <dbReference type="Proteomes" id="UP000239366"/>
    </source>
</evidence>
<keyword evidence="4" id="KW-1185">Reference proteome</keyword>
<sequence>MENINDLRYRSAKERVECLRSFYGSLFWYCLIIPLLAFINYRTSSFMWFVFPAIGWGIGLVAHGLRAYGYNPLFGKNWEERKIKEFMNKDRY</sequence>